<evidence type="ECO:0000313" key="3">
    <source>
        <dbReference type="Proteomes" id="UP000287651"/>
    </source>
</evidence>
<dbReference type="Proteomes" id="UP000287651">
    <property type="component" value="Unassembled WGS sequence"/>
</dbReference>
<dbReference type="EMBL" id="AMZH03016949">
    <property type="protein sequence ID" value="RRT43713.1"/>
    <property type="molecule type" value="Genomic_DNA"/>
</dbReference>
<evidence type="ECO:0000313" key="2">
    <source>
        <dbReference type="EMBL" id="RRT43713.1"/>
    </source>
</evidence>
<comment type="caution">
    <text evidence="2">The sequence shown here is derived from an EMBL/GenBank/DDBJ whole genome shotgun (WGS) entry which is preliminary data.</text>
</comment>
<name>A0A426XW06_ENSVE</name>
<feature type="region of interest" description="Disordered" evidence="1">
    <location>
        <begin position="65"/>
        <end position="89"/>
    </location>
</feature>
<gene>
    <name evidence="2" type="ORF">B296_00035879</name>
</gene>
<evidence type="ECO:0000256" key="1">
    <source>
        <dbReference type="SAM" id="MobiDB-lite"/>
    </source>
</evidence>
<reference evidence="2 3" key="1">
    <citation type="journal article" date="2014" name="Agronomy (Basel)">
        <title>A Draft Genome Sequence for Ensete ventricosum, the Drought-Tolerant Tree Against Hunger.</title>
        <authorList>
            <person name="Harrison J."/>
            <person name="Moore K.A."/>
            <person name="Paszkiewicz K."/>
            <person name="Jones T."/>
            <person name="Grant M."/>
            <person name="Ambacheew D."/>
            <person name="Muzemil S."/>
            <person name="Studholme D.J."/>
        </authorList>
    </citation>
    <scope>NUCLEOTIDE SEQUENCE [LARGE SCALE GENOMIC DNA]</scope>
</reference>
<protein>
    <submittedName>
        <fullName evidence="2">Uncharacterized protein</fullName>
    </submittedName>
</protein>
<accession>A0A426XW06</accession>
<organism evidence="2 3">
    <name type="scientific">Ensete ventricosum</name>
    <name type="common">Abyssinian banana</name>
    <name type="synonym">Musa ensete</name>
    <dbReference type="NCBI Taxonomy" id="4639"/>
    <lineage>
        <taxon>Eukaryota</taxon>
        <taxon>Viridiplantae</taxon>
        <taxon>Streptophyta</taxon>
        <taxon>Embryophyta</taxon>
        <taxon>Tracheophyta</taxon>
        <taxon>Spermatophyta</taxon>
        <taxon>Magnoliopsida</taxon>
        <taxon>Liliopsida</taxon>
        <taxon>Zingiberales</taxon>
        <taxon>Musaceae</taxon>
        <taxon>Ensete</taxon>
    </lineage>
</organism>
<proteinExistence type="predicted"/>
<dbReference type="AlphaFoldDB" id="A0A426XW06"/>
<sequence>MRDNSGWLAAGRESRAETTLLEEVILGWRGGDSGGAGEVGGGTEPAELDGGRVVHLGNLLGSVERAEPHPDATSGVADLHREFPPQSSA</sequence>